<dbReference type="PANTHER" id="PTHR43808:SF25">
    <property type="entry name" value="PEPTIDASE M20 DIMERISATION DOMAIN-CONTAINING PROTEIN"/>
    <property type="match status" value="1"/>
</dbReference>
<protein>
    <submittedName>
        <fullName evidence="3">M20 family metallopeptidase</fullName>
    </submittedName>
</protein>
<evidence type="ECO:0000256" key="1">
    <source>
        <dbReference type="ARBA" id="ARBA00022801"/>
    </source>
</evidence>
<comment type="caution">
    <text evidence="3">The sequence shown here is derived from an EMBL/GenBank/DDBJ whole genome shotgun (WGS) entry which is preliminary data.</text>
</comment>
<keyword evidence="2" id="KW-0862">Zinc</keyword>
<keyword evidence="4" id="KW-1185">Reference proteome</keyword>
<dbReference type="Gene3D" id="3.40.630.10">
    <property type="entry name" value="Zn peptidases"/>
    <property type="match status" value="1"/>
</dbReference>
<organism evidence="3 4">
    <name type="scientific">Actinoallomurus acaciae</name>
    <dbReference type="NCBI Taxonomy" id="502577"/>
    <lineage>
        <taxon>Bacteria</taxon>
        <taxon>Bacillati</taxon>
        <taxon>Actinomycetota</taxon>
        <taxon>Actinomycetes</taxon>
        <taxon>Streptosporangiales</taxon>
        <taxon>Thermomonosporaceae</taxon>
        <taxon>Actinoallomurus</taxon>
    </lineage>
</organism>
<evidence type="ECO:0000313" key="4">
    <source>
        <dbReference type="Proteomes" id="UP001589627"/>
    </source>
</evidence>
<reference evidence="3 4" key="1">
    <citation type="submission" date="2024-09" db="EMBL/GenBank/DDBJ databases">
        <authorList>
            <person name="Sun Q."/>
            <person name="Mori K."/>
        </authorList>
    </citation>
    <scope>NUCLEOTIDE SEQUENCE [LARGE SCALE GENOMIC DNA]</scope>
    <source>
        <strain evidence="3 4">TBRC 0563</strain>
    </source>
</reference>
<keyword evidence="1" id="KW-0378">Hydrolase</keyword>
<dbReference type="SUPFAM" id="SSF53187">
    <property type="entry name" value="Zn-dependent exopeptidases"/>
    <property type="match status" value="1"/>
</dbReference>
<sequence>MNDPTALLADLVRIPSVGGSPAEVRIQEHLAGWMRDAGLEVDHWPIDLGALTARPDFPGVEVARAEAWGLVGRLPGTGGGASLMFNAHVDVVPPGEPFAWTGDPFGGRVVGDRMYGRGACDMGGGLAAALTAVAGLRD</sequence>
<evidence type="ECO:0000313" key="3">
    <source>
        <dbReference type="EMBL" id="MFB9837292.1"/>
    </source>
</evidence>
<accession>A0ABV5YS96</accession>
<feature type="non-terminal residue" evidence="3">
    <location>
        <position position="138"/>
    </location>
</feature>
<dbReference type="InterPro" id="IPR050072">
    <property type="entry name" value="Peptidase_M20A"/>
</dbReference>
<dbReference type="InterPro" id="IPR002933">
    <property type="entry name" value="Peptidase_M20"/>
</dbReference>
<dbReference type="PANTHER" id="PTHR43808">
    <property type="entry name" value="ACETYLORNITHINE DEACETYLASE"/>
    <property type="match status" value="1"/>
</dbReference>
<proteinExistence type="predicted"/>
<evidence type="ECO:0000256" key="2">
    <source>
        <dbReference type="ARBA" id="ARBA00022833"/>
    </source>
</evidence>
<dbReference type="Pfam" id="PF01546">
    <property type="entry name" value="Peptidase_M20"/>
    <property type="match status" value="1"/>
</dbReference>
<dbReference type="InterPro" id="IPR001261">
    <property type="entry name" value="ArgE/DapE_CS"/>
</dbReference>
<dbReference type="RefSeq" id="WP_378210105.1">
    <property type="nucleotide sequence ID" value="NZ_JBHLZP010000362.1"/>
</dbReference>
<name>A0ABV5YS96_9ACTN</name>
<dbReference type="EMBL" id="JBHLZP010000362">
    <property type="protein sequence ID" value="MFB9837292.1"/>
    <property type="molecule type" value="Genomic_DNA"/>
</dbReference>
<dbReference type="Proteomes" id="UP001589627">
    <property type="component" value="Unassembled WGS sequence"/>
</dbReference>
<dbReference type="PROSITE" id="PS00758">
    <property type="entry name" value="ARGE_DAPE_CPG2_1"/>
    <property type="match status" value="1"/>
</dbReference>
<gene>
    <name evidence="3" type="ORF">ACFFNX_34475</name>
</gene>